<gene>
    <name evidence="2" type="ORF">PsB1_2020</name>
</gene>
<evidence type="ECO:0000256" key="1">
    <source>
        <dbReference type="SAM" id="MobiDB-lite"/>
    </source>
</evidence>
<organism evidence="2 3">
    <name type="scientific">Candidatus Phycosocius spiralis</name>
    <dbReference type="NCBI Taxonomy" id="2815099"/>
    <lineage>
        <taxon>Bacteria</taxon>
        <taxon>Pseudomonadati</taxon>
        <taxon>Pseudomonadota</taxon>
        <taxon>Alphaproteobacteria</taxon>
        <taxon>Caulobacterales</taxon>
        <taxon>Caulobacterales incertae sedis</taxon>
        <taxon>Candidatus Phycosocius</taxon>
    </lineage>
</organism>
<dbReference type="Proteomes" id="UP001161064">
    <property type="component" value="Unassembled WGS sequence"/>
</dbReference>
<feature type="region of interest" description="Disordered" evidence="1">
    <location>
        <begin position="1"/>
        <end position="24"/>
    </location>
</feature>
<keyword evidence="3" id="KW-1185">Reference proteome</keyword>
<accession>A0ABQ4PY47</accession>
<comment type="caution">
    <text evidence="2">The sequence shown here is derived from an EMBL/GenBank/DDBJ whole genome shotgun (WGS) entry which is preliminary data.</text>
</comment>
<evidence type="ECO:0000313" key="2">
    <source>
        <dbReference type="EMBL" id="GIU67866.1"/>
    </source>
</evidence>
<proteinExistence type="predicted"/>
<protein>
    <submittedName>
        <fullName evidence="2">Uncharacterized protein</fullName>
    </submittedName>
</protein>
<dbReference type="EMBL" id="BPFZ01000015">
    <property type="protein sequence ID" value="GIU67866.1"/>
    <property type="molecule type" value="Genomic_DNA"/>
</dbReference>
<sequence length="61" mass="6671">MRHTPQGNAGASSQGTCARNVKGWSTKSAQNEAWIDNATPIPAIRPLRLADLCQDFALDRY</sequence>
<reference evidence="2" key="1">
    <citation type="submission" date="2021-05" db="EMBL/GenBank/DDBJ databases">
        <authorList>
            <person name="Tanabe Y."/>
        </authorList>
    </citation>
    <scope>NUCLEOTIDE SEQUENCE</scope>
    <source>
        <strain evidence="2">BOTRYCO-1</strain>
    </source>
</reference>
<reference evidence="2" key="2">
    <citation type="journal article" date="2023" name="ISME Commun">
        <title>Characterization of a bloom-associated alphaproteobacterial lineage, 'Candidatus Phycosocius': insights into freshwater algal-bacterial interactions.</title>
        <authorList>
            <person name="Tanabe Y."/>
            <person name="Yamaguchi H."/>
            <person name="Yoshida M."/>
            <person name="Kai A."/>
            <person name="Okazaki Y."/>
        </authorList>
    </citation>
    <scope>NUCLEOTIDE SEQUENCE</scope>
    <source>
        <strain evidence="2">BOTRYCO-1</strain>
    </source>
</reference>
<evidence type="ECO:0000313" key="3">
    <source>
        <dbReference type="Proteomes" id="UP001161064"/>
    </source>
</evidence>
<name>A0ABQ4PY47_9PROT</name>